<dbReference type="AlphaFoldDB" id="T1A8W2"/>
<organism evidence="2">
    <name type="scientific">mine drainage metagenome</name>
    <dbReference type="NCBI Taxonomy" id="410659"/>
    <lineage>
        <taxon>unclassified sequences</taxon>
        <taxon>metagenomes</taxon>
        <taxon>ecological metagenomes</taxon>
    </lineage>
</organism>
<keyword evidence="2" id="KW-0067">ATP-binding</keyword>
<dbReference type="GO" id="GO:0004386">
    <property type="term" value="F:helicase activity"/>
    <property type="evidence" value="ECO:0007669"/>
    <property type="project" value="UniProtKB-KW"/>
</dbReference>
<evidence type="ECO:0000256" key="1">
    <source>
        <dbReference type="SAM" id="Coils"/>
    </source>
</evidence>
<keyword evidence="1" id="KW-0175">Coiled coil</keyword>
<name>T1A8W2_9ZZZZ</name>
<keyword evidence="2" id="KW-0547">Nucleotide-binding</keyword>
<sequence length="274" mass="28859">MFDPDSDPSGQFSSRLLSEVTAVVGKARDRFALATSTLIESSRVPADDVLHLEIEARTYLASELVSDDIANAMERAARLERAVKAFREAAGETGAPYGPIVKSAADDFLDRTARLASYRLAQLPINLIILRAAAVKASGSRLSNALSRVEAIAARWELPFDSSPGSVAALVDPGAVAGLAAGVSIDETVLATARRLAQFPLAAKPLEELSAIRGRLAAETTVCMEALAQCRAAIESLGVPFDDSERSVVAAGILAKVAADAPTDLFEYRKASFG</sequence>
<keyword evidence="2" id="KW-0378">Hydrolase</keyword>
<evidence type="ECO:0000313" key="2">
    <source>
        <dbReference type="EMBL" id="EQD53273.1"/>
    </source>
</evidence>
<protein>
    <submittedName>
        <fullName evidence="2">Superfamily I DNA/RNA helicase</fullName>
    </submittedName>
</protein>
<proteinExistence type="predicted"/>
<comment type="caution">
    <text evidence="2">The sequence shown here is derived from an EMBL/GenBank/DDBJ whole genome shotgun (WGS) entry which is preliminary data.</text>
</comment>
<reference evidence="2" key="2">
    <citation type="journal article" date="2014" name="ISME J.">
        <title>Microbial stratification in low pH oxic and suboxic macroscopic growths along an acid mine drainage.</title>
        <authorList>
            <person name="Mendez-Garcia C."/>
            <person name="Mesa V."/>
            <person name="Sprenger R.R."/>
            <person name="Richter M."/>
            <person name="Diez M.S."/>
            <person name="Solano J."/>
            <person name="Bargiela R."/>
            <person name="Golyshina O.V."/>
            <person name="Manteca A."/>
            <person name="Ramos J.L."/>
            <person name="Gallego J.R."/>
            <person name="Llorente I."/>
            <person name="Martins Dos Santos V.A."/>
            <person name="Jensen O.N."/>
            <person name="Pelaez A.I."/>
            <person name="Sanchez J."/>
            <person name="Ferrer M."/>
        </authorList>
    </citation>
    <scope>NUCLEOTIDE SEQUENCE</scope>
</reference>
<accession>T1A8W2</accession>
<gene>
    <name evidence="2" type="ORF">B2A_06280</name>
</gene>
<dbReference type="EMBL" id="AUZZ01004427">
    <property type="protein sequence ID" value="EQD53273.1"/>
    <property type="molecule type" value="Genomic_DNA"/>
</dbReference>
<keyword evidence="2" id="KW-0347">Helicase</keyword>
<feature type="non-terminal residue" evidence="2">
    <location>
        <position position="274"/>
    </location>
</feature>
<feature type="coiled-coil region" evidence="1">
    <location>
        <begin position="62"/>
        <end position="89"/>
    </location>
</feature>
<reference evidence="2" key="1">
    <citation type="submission" date="2013-08" db="EMBL/GenBank/DDBJ databases">
        <authorList>
            <person name="Mendez C."/>
            <person name="Richter M."/>
            <person name="Ferrer M."/>
            <person name="Sanchez J."/>
        </authorList>
    </citation>
    <scope>NUCLEOTIDE SEQUENCE</scope>
</reference>